<dbReference type="InterPro" id="IPR021163">
    <property type="entry name" value="Ferredox_Rdtase_adrenod"/>
</dbReference>
<evidence type="ECO:0000256" key="3">
    <source>
        <dbReference type="ARBA" id="ARBA00022630"/>
    </source>
</evidence>
<dbReference type="EMBL" id="LR743504">
    <property type="protein sequence ID" value="CAA2105943.1"/>
    <property type="molecule type" value="Genomic_DNA"/>
</dbReference>
<dbReference type="Gene3D" id="3.40.50.720">
    <property type="entry name" value="NAD(P)-binding Rossmann-like Domain"/>
    <property type="match status" value="1"/>
</dbReference>
<feature type="binding site" evidence="8">
    <location>
        <position position="354"/>
    </location>
    <ligand>
        <name>NADP(+)</name>
        <dbReference type="ChEBI" id="CHEBI:58349"/>
    </ligand>
</feature>
<dbReference type="PRINTS" id="PR00419">
    <property type="entry name" value="ADXRDTASE"/>
</dbReference>
<evidence type="ECO:0000256" key="4">
    <source>
        <dbReference type="ARBA" id="ARBA00022827"/>
    </source>
</evidence>
<dbReference type="PANTHER" id="PTHR48467:SF1">
    <property type="entry name" value="GLUTAMATE SYNTHASE 1 [NADH], CHLOROPLASTIC-LIKE"/>
    <property type="match status" value="1"/>
</dbReference>
<feature type="domain" description="FAD/NAD(P)-binding" evidence="9">
    <location>
        <begin position="6"/>
        <end position="168"/>
    </location>
</feature>
<keyword evidence="4 7" id="KW-0274">FAD</keyword>
<evidence type="ECO:0000313" key="10">
    <source>
        <dbReference type="EMBL" id="CAA2105943.1"/>
    </source>
</evidence>
<sequence length="439" mass="45776">MSALPRIAVVGSGPAGFYATEALLRSGVPVAVDLFERLPAPFGLVRFGVAPDHPKLKQVTTVFDRIAGLPGFRFVGGVEVGTEVSVAEMSACYHAVILANGASLDRRMGIPGEDLAGSHQAGAFIGWYNGHPDAAGLSFDLSMERAVVIGHGNVALDVARILLKTPDELRHTDIAAHALEALAESRIREVQIVGRGGVERARFSPKELGEFGALADCVTGLDPDDLPEGVPEPPMDAGAEARANAAVLRGFAEAEGATAKRRRCLIRFGLEPVRLAGEVRVDGLHLRRTGSDRTIAIACGLVISSIGRRTAPMAGIPYDARAGVHANLGGRIVTDGVPVPGLYTCGWSKRGPHGTIGTNRACGVETAAAVLADLATLPVPIGNADALVAGLAERAGHSIDYAAWRRIEAAETARGQAAGKPREKFVTRAEMLAVASEAA</sequence>
<feature type="binding site" evidence="7">
    <location>
        <position position="347"/>
    </location>
    <ligand>
        <name>FAD</name>
        <dbReference type="ChEBI" id="CHEBI:57692"/>
    </ligand>
</feature>
<gene>
    <name evidence="10" type="primary">fprB</name>
    <name evidence="10" type="ORF">MBUL_03441</name>
</gene>
<dbReference type="AlphaFoldDB" id="A0A679JJ00"/>
<name>A0A679JJ00_9HYPH</name>
<comment type="similarity">
    <text evidence="2">Belongs to the ferredoxin--NADP reductase type 1 family.</text>
</comment>
<evidence type="ECO:0000256" key="5">
    <source>
        <dbReference type="ARBA" id="ARBA00022857"/>
    </source>
</evidence>
<dbReference type="EC" id="1.18.1.2" evidence="10"/>
<keyword evidence="3" id="KW-0285">Flavoprotein</keyword>
<evidence type="ECO:0000259" key="9">
    <source>
        <dbReference type="Pfam" id="PF07992"/>
    </source>
</evidence>
<evidence type="ECO:0000256" key="8">
    <source>
        <dbReference type="PIRSR" id="PIRSR000362-2"/>
    </source>
</evidence>
<evidence type="ECO:0000256" key="6">
    <source>
        <dbReference type="ARBA" id="ARBA00023002"/>
    </source>
</evidence>
<evidence type="ECO:0000256" key="7">
    <source>
        <dbReference type="PIRSR" id="PIRSR000362-1"/>
    </source>
</evidence>
<dbReference type="InterPro" id="IPR036188">
    <property type="entry name" value="FAD/NAD-bd_sf"/>
</dbReference>
<feature type="binding site" evidence="7">
    <location>
        <position position="15"/>
    </location>
    <ligand>
        <name>FAD</name>
        <dbReference type="ChEBI" id="CHEBI:57692"/>
    </ligand>
</feature>
<dbReference type="Gene3D" id="3.50.50.60">
    <property type="entry name" value="FAD/NAD(P)-binding domain"/>
    <property type="match status" value="1"/>
</dbReference>
<evidence type="ECO:0000256" key="1">
    <source>
        <dbReference type="ARBA" id="ARBA00001974"/>
    </source>
</evidence>
<feature type="binding site" evidence="8">
    <location>
        <begin position="151"/>
        <end position="154"/>
    </location>
    <ligand>
        <name>NADP(+)</name>
        <dbReference type="ChEBI" id="CHEBI:58349"/>
    </ligand>
</feature>
<dbReference type="Pfam" id="PF07992">
    <property type="entry name" value="Pyr_redox_2"/>
    <property type="match status" value="1"/>
</dbReference>
<keyword evidence="5 8" id="KW-0521">NADP</keyword>
<feature type="binding site" evidence="7">
    <location>
        <position position="44"/>
    </location>
    <ligand>
        <name>FAD</name>
        <dbReference type="ChEBI" id="CHEBI:57692"/>
    </ligand>
</feature>
<dbReference type="InterPro" id="IPR023753">
    <property type="entry name" value="FAD/NAD-binding_dom"/>
</dbReference>
<dbReference type="PANTHER" id="PTHR48467">
    <property type="entry name" value="GLUTAMATE SYNTHASE 1 [NADH], CHLOROPLASTIC-LIKE"/>
    <property type="match status" value="1"/>
</dbReference>
<accession>A0A679JJ00</accession>
<keyword evidence="6 10" id="KW-0560">Oxidoreductase</keyword>
<evidence type="ECO:0000256" key="2">
    <source>
        <dbReference type="ARBA" id="ARBA00008312"/>
    </source>
</evidence>
<feature type="binding site" evidence="7">
    <location>
        <position position="80"/>
    </location>
    <ligand>
        <name>FAD</name>
        <dbReference type="ChEBI" id="CHEBI:57692"/>
    </ligand>
</feature>
<proteinExistence type="inferred from homology"/>
<feature type="binding site" evidence="7">
    <location>
        <position position="36"/>
    </location>
    <ligand>
        <name>FAD</name>
        <dbReference type="ChEBI" id="CHEBI:57692"/>
    </ligand>
</feature>
<feature type="binding site" evidence="7">
    <location>
        <begin position="354"/>
        <end position="356"/>
    </location>
    <ligand>
        <name>FAD</name>
        <dbReference type="ChEBI" id="CHEBI:57692"/>
    </ligand>
</feature>
<protein>
    <submittedName>
        <fullName evidence="10">Putative ferredoxin/ferredoxin--NADP reductase</fullName>
        <ecNumber evidence="10">1.18.1.2</ecNumber>
    </submittedName>
</protein>
<reference evidence="10" key="1">
    <citation type="submission" date="2019-12" db="EMBL/GenBank/DDBJ databases">
        <authorList>
            <person name="Cremers G."/>
        </authorList>
    </citation>
    <scope>NUCLEOTIDE SEQUENCE</scope>
    <source>
        <strain evidence="10">Mbul1</strain>
    </source>
</reference>
<organism evidence="10">
    <name type="scientific">Methylobacterium bullatum</name>
    <dbReference type="NCBI Taxonomy" id="570505"/>
    <lineage>
        <taxon>Bacteria</taxon>
        <taxon>Pseudomonadati</taxon>
        <taxon>Pseudomonadota</taxon>
        <taxon>Alphaproteobacteria</taxon>
        <taxon>Hyphomicrobiales</taxon>
        <taxon>Methylobacteriaceae</taxon>
        <taxon>Methylobacterium</taxon>
    </lineage>
</organism>
<comment type="cofactor">
    <cofactor evidence="1 7">
        <name>FAD</name>
        <dbReference type="ChEBI" id="CHEBI:57692"/>
    </cofactor>
</comment>
<dbReference type="PIRSF" id="PIRSF000362">
    <property type="entry name" value="FNR"/>
    <property type="match status" value="1"/>
</dbReference>
<dbReference type="SUPFAM" id="SSF51971">
    <property type="entry name" value="Nucleotide-binding domain"/>
    <property type="match status" value="1"/>
</dbReference>
<dbReference type="GO" id="GO:0004324">
    <property type="term" value="F:ferredoxin-NADP+ reductase activity"/>
    <property type="evidence" value="ECO:0007669"/>
    <property type="project" value="UniProtKB-EC"/>
</dbReference>
<feature type="binding site" evidence="8">
    <location>
        <position position="207"/>
    </location>
    <ligand>
        <name>NADP(+)</name>
        <dbReference type="ChEBI" id="CHEBI:58349"/>
    </ligand>
</feature>
<dbReference type="InterPro" id="IPR055275">
    <property type="entry name" value="Ferredox_Rdtase"/>
</dbReference>